<dbReference type="Proteomes" id="UP000008909">
    <property type="component" value="Unassembled WGS sequence"/>
</dbReference>
<protein>
    <submittedName>
        <fullName evidence="1">Uncharacterized protein</fullName>
    </submittedName>
</protein>
<sequence length="102" mass="11495">MHFICYQIDVSISSSRNSYPGVQAQKHRHRLRTALSNFQARLANLAGLFDISPPNPTSLGVGDSSEEKPIRPILVGYRPLDGDWLTQLHNRVLARWGTRVLD</sequence>
<evidence type="ECO:0000313" key="2">
    <source>
        <dbReference type="Proteomes" id="UP000008909"/>
    </source>
</evidence>
<reference key="2">
    <citation type="submission" date="2011-10" db="EMBL/GenBank/DDBJ databases">
        <title>The genome and transcriptome sequence of Clonorchis sinensis provide insights into the carcinogenic liver fluke.</title>
        <authorList>
            <person name="Wang X."/>
            <person name="Huang Y."/>
            <person name="Chen W."/>
            <person name="Liu H."/>
            <person name="Guo L."/>
            <person name="Chen Y."/>
            <person name="Luo F."/>
            <person name="Zhou W."/>
            <person name="Sun J."/>
            <person name="Mao Q."/>
            <person name="Liang P."/>
            <person name="Zhou C."/>
            <person name="Tian Y."/>
            <person name="Men J."/>
            <person name="Lv X."/>
            <person name="Huang L."/>
            <person name="Zhou J."/>
            <person name="Hu Y."/>
            <person name="Li R."/>
            <person name="Zhang F."/>
            <person name="Lei H."/>
            <person name="Li X."/>
            <person name="Hu X."/>
            <person name="Liang C."/>
            <person name="Xu J."/>
            <person name="Wu Z."/>
            <person name="Yu X."/>
        </authorList>
    </citation>
    <scope>NUCLEOTIDE SEQUENCE</scope>
    <source>
        <strain>Henan</strain>
    </source>
</reference>
<organism evidence="1 2">
    <name type="scientific">Clonorchis sinensis</name>
    <name type="common">Chinese liver fluke</name>
    <dbReference type="NCBI Taxonomy" id="79923"/>
    <lineage>
        <taxon>Eukaryota</taxon>
        <taxon>Metazoa</taxon>
        <taxon>Spiralia</taxon>
        <taxon>Lophotrochozoa</taxon>
        <taxon>Platyhelminthes</taxon>
        <taxon>Trematoda</taxon>
        <taxon>Digenea</taxon>
        <taxon>Opisthorchiida</taxon>
        <taxon>Opisthorchiata</taxon>
        <taxon>Opisthorchiidae</taxon>
        <taxon>Clonorchis</taxon>
    </lineage>
</organism>
<proteinExistence type="predicted"/>
<gene>
    <name evidence="1" type="ORF">CLF_107814</name>
</gene>
<accession>G7YH77</accession>
<reference evidence="1" key="1">
    <citation type="journal article" date="2011" name="Genome Biol.">
        <title>The draft genome of the carcinogenic human liver fluke Clonorchis sinensis.</title>
        <authorList>
            <person name="Wang X."/>
            <person name="Chen W."/>
            <person name="Huang Y."/>
            <person name="Sun J."/>
            <person name="Men J."/>
            <person name="Liu H."/>
            <person name="Luo F."/>
            <person name="Guo L."/>
            <person name="Lv X."/>
            <person name="Deng C."/>
            <person name="Zhou C."/>
            <person name="Fan Y."/>
            <person name="Li X."/>
            <person name="Huang L."/>
            <person name="Hu Y."/>
            <person name="Liang C."/>
            <person name="Hu X."/>
            <person name="Xu J."/>
            <person name="Yu X."/>
        </authorList>
    </citation>
    <scope>NUCLEOTIDE SEQUENCE [LARGE SCALE GENOMIC DNA]</scope>
    <source>
        <strain evidence="1">Henan</strain>
    </source>
</reference>
<dbReference type="AlphaFoldDB" id="G7YH77"/>
<keyword evidence="2" id="KW-1185">Reference proteome</keyword>
<evidence type="ECO:0000313" key="1">
    <source>
        <dbReference type="EMBL" id="GAA52310.1"/>
    </source>
</evidence>
<name>G7YH77_CLOSI</name>
<dbReference type="EMBL" id="DF143272">
    <property type="protein sequence ID" value="GAA52310.1"/>
    <property type="molecule type" value="Genomic_DNA"/>
</dbReference>